<dbReference type="Proteomes" id="UP000886520">
    <property type="component" value="Chromosome 18"/>
</dbReference>
<dbReference type="InterPro" id="IPR001251">
    <property type="entry name" value="CRAL-TRIO_dom"/>
</dbReference>
<evidence type="ECO:0000313" key="3">
    <source>
        <dbReference type="Proteomes" id="UP000886520"/>
    </source>
</evidence>
<dbReference type="Gene3D" id="3.40.525.10">
    <property type="entry name" value="CRAL-TRIO lipid binding domain"/>
    <property type="match status" value="1"/>
</dbReference>
<evidence type="ECO:0000313" key="2">
    <source>
        <dbReference type="EMBL" id="KAI5066273.1"/>
    </source>
</evidence>
<dbReference type="InterPro" id="IPR036273">
    <property type="entry name" value="CRAL/TRIO_N_dom_sf"/>
</dbReference>
<dbReference type="SUPFAM" id="SSF46938">
    <property type="entry name" value="CRAL/TRIO N-terminal domain"/>
    <property type="match status" value="1"/>
</dbReference>
<keyword evidence="3" id="KW-1185">Reference proteome</keyword>
<dbReference type="OrthoDB" id="75724at2759"/>
<dbReference type="SUPFAM" id="SSF52087">
    <property type="entry name" value="CRAL/TRIO domain"/>
    <property type="match status" value="1"/>
</dbReference>
<organism evidence="2 3">
    <name type="scientific">Adiantum capillus-veneris</name>
    <name type="common">Maidenhair fern</name>
    <dbReference type="NCBI Taxonomy" id="13818"/>
    <lineage>
        <taxon>Eukaryota</taxon>
        <taxon>Viridiplantae</taxon>
        <taxon>Streptophyta</taxon>
        <taxon>Embryophyta</taxon>
        <taxon>Tracheophyta</taxon>
        <taxon>Polypodiopsida</taxon>
        <taxon>Polypodiidae</taxon>
        <taxon>Polypodiales</taxon>
        <taxon>Pteridineae</taxon>
        <taxon>Pteridaceae</taxon>
        <taxon>Vittarioideae</taxon>
        <taxon>Adiantum</taxon>
    </lineage>
</organism>
<reference evidence="2" key="1">
    <citation type="submission" date="2021-01" db="EMBL/GenBank/DDBJ databases">
        <title>Adiantum capillus-veneris genome.</title>
        <authorList>
            <person name="Fang Y."/>
            <person name="Liao Q."/>
        </authorList>
    </citation>
    <scope>NUCLEOTIDE SEQUENCE</scope>
    <source>
        <strain evidence="2">H3</strain>
        <tissue evidence="2">Leaf</tissue>
    </source>
</reference>
<dbReference type="PANTHER" id="PTHR47556">
    <property type="entry name" value="SEC14P-LIKE PHOSPHATIDYLINOSITOL TRANSFER FAMILY PROTEIN"/>
    <property type="match status" value="1"/>
</dbReference>
<comment type="caution">
    <text evidence="2">The sequence shown here is derived from an EMBL/GenBank/DDBJ whole genome shotgun (WGS) entry which is preliminary data.</text>
</comment>
<proteinExistence type="predicted"/>
<gene>
    <name evidence="2" type="ORF">GOP47_0018897</name>
</gene>
<accession>A0A9D4UF06</accession>
<dbReference type="Pfam" id="PF00650">
    <property type="entry name" value="CRAL_TRIO"/>
    <property type="match status" value="1"/>
</dbReference>
<protein>
    <recommendedName>
        <fullName evidence="1">CRAL-TRIO domain-containing protein</fullName>
    </recommendedName>
</protein>
<evidence type="ECO:0000259" key="1">
    <source>
        <dbReference type="PROSITE" id="PS50191"/>
    </source>
</evidence>
<feature type="domain" description="CRAL-TRIO" evidence="1">
    <location>
        <begin position="139"/>
        <end position="294"/>
    </location>
</feature>
<dbReference type="PROSITE" id="PS50191">
    <property type="entry name" value="CRAL_TRIO"/>
    <property type="match status" value="1"/>
</dbReference>
<sequence>MTSLSWAAPYSVYPHSHAQSSIAFSASCHSRPGRRRCLGGSSLHVKVIDGRFAVRAQQIQTLELVVDSQEQLKLVQDVKSKLQSLHPELPVGKNGRDDDDLLLWFLKDRKYNVDAAVGKLVKALTWRRDFDVDRLTEDSVKGIATTGKAYLHSSPDIEGRPVVVVVAANHVPARDDLIESEKLCIYLIEKALNQLPPGKDRILGIFDLRGFTSKNGDLKFVKFLVDVFFNYYPKRLDQVLFVEAPFIFQPGWNMVKPWLKSYASLVRFCTADVVREEYFTPDTVPRGFRIMPTS</sequence>
<dbReference type="SMART" id="SM00516">
    <property type="entry name" value="SEC14"/>
    <property type="match status" value="1"/>
</dbReference>
<dbReference type="PANTHER" id="PTHR47556:SF1">
    <property type="entry name" value="SEC14P-LIKE PHOSPHATIDYLINOSITOL TRANSFER FAMILY PROTEIN"/>
    <property type="match status" value="1"/>
</dbReference>
<name>A0A9D4UF06_ADICA</name>
<dbReference type="AlphaFoldDB" id="A0A9D4UF06"/>
<dbReference type="InterPro" id="IPR036865">
    <property type="entry name" value="CRAL-TRIO_dom_sf"/>
</dbReference>
<dbReference type="CDD" id="cd00170">
    <property type="entry name" value="SEC14"/>
    <property type="match status" value="1"/>
</dbReference>
<dbReference type="EMBL" id="JABFUD020000018">
    <property type="protein sequence ID" value="KAI5066273.1"/>
    <property type="molecule type" value="Genomic_DNA"/>
</dbReference>